<dbReference type="InParanoid" id="K0IF90"/>
<organism evidence="1 2">
    <name type="scientific">Nitrososphaera gargensis (strain Ga9.2)</name>
    <dbReference type="NCBI Taxonomy" id="1237085"/>
    <lineage>
        <taxon>Archaea</taxon>
        <taxon>Nitrososphaerota</taxon>
        <taxon>Nitrososphaeria</taxon>
        <taxon>Nitrososphaerales</taxon>
        <taxon>Nitrososphaeraceae</taxon>
        <taxon>Nitrososphaera</taxon>
    </lineage>
</organism>
<evidence type="ECO:0000313" key="1">
    <source>
        <dbReference type="EMBL" id="AFU57488.1"/>
    </source>
</evidence>
<accession>K0IF90</accession>
<dbReference type="Gene3D" id="3.30.2310.20">
    <property type="entry name" value="RelE-like"/>
    <property type="match status" value="1"/>
</dbReference>
<dbReference type="InterPro" id="IPR035093">
    <property type="entry name" value="RelE/ParE_toxin_dom_sf"/>
</dbReference>
<dbReference type="SUPFAM" id="SSF143011">
    <property type="entry name" value="RelE-like"/>
    <property type="match status" value="1"/>
</dbReference>
<gene>
    <name evidence="1" type="ordered locus">Ngar_c05450</name>
</gene>
<proteinExistence type="predicted"/>
<dbReference type="BioCyc" id="CNIT1237085:G1324-543-MONOMER"/>
<dbReference type="OrthoDB" id="136544at2157"/>
<sequence>MPKKEFFVEGSKDFMKVYESLPRTSQLKKDIDNAISELKKDPLKGERIQQQLWPKEYVKKYGINNLFRYRLGGGYRLTYTIVGRPNGTTSVLLDALTHKEYDKLFGYSTS</sequence>
<dbReference type="Proteomes" id="UP000008037">
    <property type="component" value="Chromosome"/>
</dbReference>
<keyword evidence="2" id="KW-1185">Reference proteome</keyword>
<dbReference type="STRING" id="1237085.Ngar_c05450"/>
<dbReference type="HOGENOM" id="CLU_168723_1_0_2"/>
<protein>
    <submittedName>
        <fullName evidence="1">Uncharacterized protein</fullName>
    </submittedName>
</protein>
<dbReference type="GeneID" id="13796719"/>
<evidence type="ECO:0000313" key="2">
    <source>
        <dbReference type="Proteomes" id="UP000008037"/>
    </source>
</evidence>
<name>K0IF90_NITGG</name>
<dbReference type="EMBL" id="CP002408">
    <property type="protein sequence ID" value="AFU57488.1"/>
    <property type="molecule type" value="Genomic_DNA"/>
</dbReference>
<dbReference type="KEGG" id="nga:Ngar_c05450"/>
<reference evidence="1 2" key="1">
    <citation type="journal article" date="2012" name="Environ. Microbiol.">
        <title>The genome of the ammonia-oxidizing Candidatus Nitrososphaera gargensis: insights into metabolic versatility and environmental adaptations.</title>
        <authorList>
            <person name="Spang A."/>
            <person name="Poehlein A."/>
            <person name="Offre P."/>
            <person name="Zumbragel S."/>
            <person name="Haider S."/>
            <person name="Rychlik N."/>
            <person name="Nowka B."/>
            <person name="Schmeisser C."/>
            <person name="Lebedeva E.V."/>
            <person name="Rattei T."/>
            <person name="Bohm C."/>
            <person name="Schmid M."/>
            <person name="Galushko A."/>
            <person name="Hatzenpichler R."/>
            <person name="Weinmaier T."/>
            <person name="Daniel R."/>
            <person name="Schleper C."/>
            <person name="Spieck E."/>
            <person name="Streit W."/>
            <person name="Wagner M."/>
        </authorList>
    </citation>
    <scope>NUCLEOTIDE SEQUENCE [LARGE SCALE GENOMIC DNA]</scope>
    <source>
        <strain evidence="2">Ga9.2</strain>
    </source>
</reference>
<dbReference type="RefSeq" id="WP_015018034.1">
    <property type="nucleotide sequence ID" value="NC_018719.1"/>
</dbReference>
<dbReference type="AlphaFoldDB" id="K0IF90"/>